<accession>A0ABR8GPZ9</accession>
<name>A0ABR8GPZ9_9CYAN</name>
<dbReference type="Gene3D" id="2.30.39.10">
    <property type="entry name" value="Alpha-1-antitrypsin, domain 1"/>
    <property type="match status" value="1"/>
</dbReference>
<sequence length="440" mass="49171">MHQQKFNSVKENFIQRRYGVRLGRRYVLAAAGVMLMGVLGCSQVNDSTSAIAKSPLANSESPSTKKTVTPDTKVVAAHTKFGFKLFSEVLKKDSKDNIFVSPYSVAIALAMTYNGASGSTQQAMAKALELQGISLEEINSSNAALKALLENTDPKVQLTIANSLWANKDTSFKSKFIQRNKDFYQAKVTNLDFKDSRSSGIINTWVNDNTGGKINKIVEKIEPSQVLYLINAIYFKGNWKNEFDKKQTAEFPFYIASDKQKKHPMMSQTGDYRYLENEQFQAVSLPYGKDGKISFYIFLPKQNNSKAFYENLNSDNWEKWMAQFSKQEGFIRLPRFKINYDITLNNALSNLGMGEAFTSKANFSAMGKNLAISQVKHKTFVEVNEEGTEAAAATSVGIVATSAVEKPKPFRMIVDRPFFCAVRDNQTGSVLFMGSIVEPQ</sequence>
<gene>
    <name evidence="3" type="ORF">H6G81_11500</name>
</gene>
<dbReference type="InterPro" id="IPR042178">
    <property type="entry name" value="Serpin_sf_1"/>
</dbReference>
<proteinExistence type="inferred from homology"/>
<evidence type="ECO:0000313" key="4">
    <source>
        <dbReference type="Proteomes" id="UP000660380"/>
    </source>
</evidence>
<dbReference type="Proteomes" id="UP000660380">
    <property type="component" value="Unassembled WGS sequence"/>
</dbReference>
<evidence type="ECO:0000313" key="3">
    <source>
        <dbReference type="EMBL" id="MBD2605139.1"/>
    </source>
</evidence>
<dbReference type="Pfam" id="PF00079">
    <property type="entry name" value="Serpin"/>
    <property type="match status" value="1"/>
</dbReference>
<feature type="domain" description="Serpin" evidence="2">
    <location>
        <begin position="83"/>
        <end position="439"/>
    </location>
</feature>
<dbReference type="InterPro" id="IPR036186">
    <property type="entry name" value="Serpin_sf"/>
</dbReference>
<dbReference type="InterPro" id="IPR023795">
    <property type="entry name" value="Serpin_CS"/>
</dbReference>
<comment type="similarity">
    <text evidence="1">Belongs to the serpin family.</text>
</comment>
<protein>
    <submittedName>
        <fullName evidence="3">Serpin family protein</fullName>
    </submittedName>
</protein>
<dbReference type="InterPro" id="IPR023796">
    <property type="entry name" value="Serpin_dom"/>
</dbReference>
<organism evidence="3 4">
    <name type="scientific">Scytonema hofmannii FACHB-248</name>
    <dbReference type="NCBI Taxonomy" id="1842502"/>
    <lineage>
        <taxon>Bacteria</taxon>
        <taxon>Bacillati</taxon>
        <taxon>Cyanobacteriota</taxon>
        <taxon>Cyanophyceae</taxon>
        <taxon>Nostocales</taxon>
        <taxon>Scytonemataceae</taxon>
        <taxon>Scytonema</taxon>
    </lineage>
</organism>
<reference evidence="3 4" key="1">
    <citation type="journal article" date="2020" name="ISME J.">
        <title>Comparative genomics reveals insights into cyanobacterial evolution and habitat adaptation.</title>
        <authorList>
            <person name="Chen M.Y."/>
            <person name="Teng W.K."/>
            <person name="Zhao L."/>
            <person name="Hu C.X."/>
            <person name="Zhou Y.K."/>
            <person name="Han B.P."/>
            <person name="Song L.R."/>
            <person name="Shu W.S."/>
        </authorList>
    </citation>
    <scope>NUCLEOTIDE SEQUENCE [LARGE SCALE GENOMIC DNA]</scope>
    <source>
        <strain evidence="3 4">FACHB-248</strain>
    </source>
</reference>
<dbReference type="InterPro" id="IPR042185">
    <property type="entry name" value="Serpin_sf_2"/>
</dbReference>
<dbReference type="SUPFAM" id="SSF56574">
    <property type="entry name" value="Serpins"/>
    <property type="match status" value="1"/>
</dbReference>
<dbReference type="Gene3D" id="3.30.497.10">
    <property type="entry name" value="Antithrombin, subunit I, domain 2"/>
    <property type="match status" value="1"/>
</dbReference>
<dbReference type="InterPro" id="IPR000215">
    <property type="entry name" value="Serpin_fam"/>
</dbReference>
<evidence type="ECO:0000256" key="1">
    <source>
        <dbReference type="RuleBase" id="RU000411"/>
    </source>
</evidence>
<dbReference type="PANTHER" id="PTHR11461">
    <property type="entry name" value="SERINE PROTEASE INHIBITOR, SERPIN"/>
    <property type="match status" value="1"/>
</dbReference>
<dbReference type="PANTHER" id="PTHR11461:SF211">
    <property type="entry name" value="GH10112P-RELATED"/>
    <property type="match status" value="1"/>
</dbReference>
<dbReference type="SMART" id="SM00093">
    <property type="entry name" value="SERPIN"/>
    <property type="match status" value="1"/>
</dbReference>
<evidence type="ECO:0000259" key="2">
    <source>
        <dbReference type="SMART" id="SM00093"/>
    </source>
</evidence>
<dbReference type="EMBL" id="JACJTA010000019">
    <property type="protein sequence ID" value="MBD2605139.1"/>
    <property type="molecule type" value="Genomic_DNA"/>
</dbReference>
<comment type="caution">
    <text evidence="3">The sequence shown here is derived from an EMBL/GenBank/DDBJ whole genome shotgun (WGS) entry which is preliminary data.</text>
</comment>
<dbReference type="RefSeq" id="WP_029634410.1">
    <property type="nucleotide sequence ID" value="NZ_JACJTA010000019.1"/>
</dbReference>
<dbReference type="CDD" id="cd19588">
    <property type="entry name" value="serpin_miropin-like"/>
    <property type="match status" value="1"/>
</dbReference>
<dbReference type="PROSITE" id="PS00284">
    <property type="entry name" value="SERPIN"/>
    <property type="match status" value="1"/>
</dbReference>
<keyword evidence="4" id="KW-1185">Reference proteome</keyword>